<dbReference type="InterPro" id="IPR025874">
    <property type="entry name" value="DZR"/>
</dbReference>
<accession>A0A5D4GQE5</accession>
<evidence type="ECO:0000313" key="2">
    <source>
        <dbReference type="EMBL" id="TYR30966.1"/>
    </source>
</evidence>
<evidence type="ECO:0000313" key="3">
    <source>
        <dbReference type="Proteomes" id="UP000323258"/>
    </source>
</evidence>
<name>A0A5D4GQE5_9HYPH</name>
<dbReference type="AlphaFoldDB" id="A0A5D4GQE5"/>
<proteinExistence type="predicted"/>
<organism evidence="2 3">
    <name type="scientific">Neoaquamicrobium microcysteis</name>
    <dbReference type="NCBI Taxonomy" id="2682781"/>
    <lineage>
        <taxon>Bacteria</taxon>
        <taxon>Pseudomonadati</taxon>
        <taxon>Pseudomonadota</taxon>
        <taxon>Alphaproteobacteria</taxon>
        <taxon>Hyphomicrobiales</taxon>
        <taxon>Phyllobacteriaceae</taxon>
        <taxon>Neoaquamicrobium</taxon>
    </lineage>
</organism>
<evidence type="ECO:0000259" key="1">
    <source>
        <dbReference type="Pfam" id="PF12773"/>
    </source>
</evidence>
<reference evidence="2 3" key="1">
    <citation type="submission" date="2019-08" db="EMBL/GenBank/DDBJ databases">
        <authorList>
            <person name="Seo Y.L."/>
        </authorList>
    </citation>
    <scope>NUCLEOTIDE SEQUENCE [LARGE SCALE GENOMIC DNA]</scope>
    <source>
        <strain evidence="2 3">MaA-C15</strain>
    </source>
</reference>
<dbReference type="OrthoDB" id="8369931at2"/>
<dbReference type="Proteomes" id="UP000323258">
    <property type="component" value="Unassembled WGS sequence"/>
</dbReference>
<reference evidence="2 3" key="2">
    <citation type="submission" date="2019-09" db="EMBL/GenBank/DDBJ databases">
        <title>Mesorhizobium sp. MaA-C15 isolated from Microcystis aeruginosa.</title>
        <authorList>
            <person name="Jeong S.E."/>
            <person name="Jin H.M."/>
            <person name="Jeon C.O."/>
        </authorList>
    </citation>
    <scope>NUCLEOTIDE SEQUENCE [LARGE SCALE GENOMIC DNA]</scope>
    <source>
        <strain evidence="2 3">MaA-C15</strain>
    </source>
</reference>
<keyword evidence="3" id="KW-1185">Reference proteome</keyword>
<dbReference type="RefSeq" id="WP_148915767.1">
    <property type="nucleotide sequence ID" value="NZ_VSZS01000065.1"/>
</dbReference>
<comment type="caution">
    <text evidence="2">The sequence shown here is derived from an EMBL/GenBank/DDBJ whole genome shotgun (WGS) entry which is preliminary data.</text>
</comment>
<protein>
    <recommendedName>
        <fullName evidence="1">DZANK-type domain-containing protein</fullName>
    </recommendedName>
</protein>
<feature type="domain" description="DZANK-type" evidence="1">
    <location>
        <begin position="10"/>
        <end position="59"/>
    </location>
</feature>
<sequence>MVDEAGEQQCPFCKEAIKAGAVKCRFCGSRLMARTLEHEGICPFCKEEIKPGAVKCRHCYSYLGQLAEGRARVARNMAAGGVCNCTPAGGAERSAQNAMRSPQSDWWDCVDYCFLLTLGEGGAAFDQCINYRCGGYPMKPDFEV</sequence>
<gene>
    <name evidence="2" type="ORF">FY036_16120</name>
</gene>
<dbReference type="EMBL" id="VSZS01000065">
    <property type="protein sequence ID" value="TYR30966.1"/>
    <property type="molecule type" value="Genomic_DNA"/>
</dbReference>
<dbReference type="Pfam" id="PF12773">
    <property type="entry name" value="DZR"/>
    <property type="match status" value="1"/>
</dbReference>